<evidence type="ECO:0000256" key="8">
    <source>
        <dbReference type="SAM" id="MobiDB-lite"/>
    </source>
</evidence>
<dbReference type="Proteomes" id="UP000184001">
    <property type="component" value="Unassembled WGS sequence"/>
</dbReference>
<dbReference type="InterPro" id="IPR011006">
    <property type="entry name" value="CheY-like_superfamily"/>
</dbReference>
<dbReference type="PROSITE" id="PS50110">
    <property type="entry name" value="RESPONSE_REGULATORY"/>
    <property type="match status" value="1"/>
</dbReference>
<evidence type="ECO:0000256" key="6">
    <source>
        <dbReference type="ARBA" id="ARBA00023163"/>
    </source>
</evidence>
<evidence type="ECO:0000313" key="12">
    <source>
        <dbReference type="Proteomes" id="UP000184001"/>
    </source>
</evidence>
<dbReference type="CDD" id="cd00009">
    <property type="entry name" value="AAA"/>
    <property type="match status" value="1"/>
</dbReference>
<keyword evidence="4" id="KW-0902">Two-component regulatory system</keyword>
<dbReference type="PRINTS" id="PR01590">
    <property type="entry name" value="HTHFIS"/>
</dbReference>
<sequence length="540" mass="59623">MSYNKRLLVIDDEPALRMMVRAVVEDAGWSVAEASSGEAGIEHLASHNVNVVLLDMRMTGIDGSETLAIIQEKYPHLPVIMLTAFGTVGSAVEAMKRGAFDYLSKPADNDELIAVLEKAYTHGRLLAENDNLRKKFIGNDPSEKIIGGCDAMLDMLELIRQVGPTEATVLVMGESGTGKELIAEALHESSNRSAFPMVKVNCAALPGNLLESELFGYVRGAFTGAVKDKPGRFQLAKGGTLFLDEIGEMPIELQAKLLRALQERVVEPLGAVKPIEVDVRIIAATNRNLREAVAKGEFREDLYFRLNVLELISPPLRERFDDLPVLVSRLLDKLGRKNRKSVRGVSPDFMQKLTTHSWPGNVRELENVLERALILSRSEILNVDSLPPLFTNPPKPTPAMQPQFVQQDASQGYGQSNFHVPSSVEFSDQKTVQTGRQNGGMQPDFAPTDFTRTDFSSHSGYNNQAAYSGQQGYNGQQPMPPQNDNRSISRPKTLDDAERQALIEALNANGGHRERTADALGISRRTLQYKLRKYGLTKRS</sequence>
<gene>
    <name evidence="11" type="ORF">SAMN05660830_00962</name>
</gene>
<dbReference type="PROSITE" id="PS00675">
    <property type="entry name" value="SIGMA54_INTERACT_1"/>
    <property type="match status" value="1"/>
</dbReference>
<dbReference type="InterPro" id="IPR003593">
    <property type="entry name" value="AAA+_ATPase"/>
</dbReference>
<dbReference type="GO" id="GO:0005524">
    <property type="term" value="F:ATP binding"/>
    <property type="evidence" value="ECO:0007669"/>
    <property type="project" value="UniProtKB-KW"/>
</dbReference>
<dbReference type="InterPro" id="IPR002197">
    <property type="entry name" value="HTH_Fis"/>
</dbReference>
<dbReference type="Pfam" id="PF00072">
    <property type="entry name" value="Response_reg"/>
    <property type="match status" value="1"/>
</dbReference>
<feature type="domain" description="Response regulatory" evidence="10">
    <location>
        <begin position="6"/>
        <end position="120"/>
    </location>
</feature>
<dbReference type="SUPFAM" id="SSF46689">
    <property type="entry name" value="Homeodomain-like"/>
    <property type="match status" value="1"/>
</dbReference>
<organism evidence="11 12">
    <name type="scientific">Halodesulfovibrio aestuarii</name>
    <dbReference type="NCBI Taxonomy" id="126333"/>
    <lineage>
        <taxon>Bacteria</taxon>
        <taxon>Pseudomonadati</taxon>
        <taxon>Thermodesulfobacteriota</taxon>
        <taxon>Desulfovibrionia</taxon>
        <taxon>Desulfovibrionales</taxon>
        <taxon>Desulfovibrionaceae</taxon>
        <taxon>Halodesulfovibrio</taxon>
    </lineage>
</organism>
<dbReference type="InterPro" id="IPR058031">
    <property type="entry name" value="AAA_lid_NorR"/>
</dbReference>
<dbReference type="Gene3D" id="3.40.50.300">
    <property type="entry name" value="P-loop containing nucleotide triphosphate hydrolases"/>
    <property type="match status" value="1"/>
</dbReference>
<evidence type="ECO:0000313" key="11">
    <source>
        <dbReference type="EMBL" id="SHI77972.1"/>
    </source>
</evidence>
<keyword evidence="5" id="KW-0805">Transcription regulation</keyword>
<dbReference type="Gene3D" id="1.10.10.60">
    <property type="entry name" value="Homeodomain-like"/>
    <property type="match status" value="1"/>
</dbReference>
<dbReference type="SMART" id="SM00448">
    <property type="entry name" value="REC"/>
    <property type="match status" value="1"/>
</dbReference>
<accession>A0A8G2C892</accession>
<dbReference type="Gene3D" id="1.10.8.60">
    <property type="match status" value="1"/>
</dbReference>
<evidence type="ECO:0000256" key="4">
    <source>
        <dbReference type="ARBA" id="ARBA00023012"/>
    </source>
</evidence>
<evidence type="ECO:0000256" key="1">
    <source>
        <dbReference type="ARBA" id="ARBA00022553"/>
    </source>
</evidence>
<evidence type="ECO:0000256" key="2">
    <source>
        <dbReference type="ARBA" id="ARBA00022741"/>
    </source>
</evidence>
<keyword evidence="6" id="KW-0804">Transcription</keyword>
<dbReference type="GO" id="GO:0000160">
    <property type="term" value="P:phosphorelay signal transduction system"/>
    <property type="evidence" value="ECO:0007669"/>
    <property type="project" value="UniProtKB-KW"/>
</dbReference>
<evidence type="ECO:0000259" key="9">
    <source>
        <dbReference type="PROSITE" id="PS50045"/>
    </source>
</evidence>
<keyword evidence="1 7" id="KW-0597">Phosphoprotein</keyword>
<dbReference type="RefSeq" id="WP_020002075.1">
    <property type="nucleotide sequence ID" value="NZ_CP192219.1"/>
</dbReference>
<dbReference type="Pfam" id="PF02954">
    <property type="entry name" value="HTH_8"/>
    <property type="match status" value="1"/>
</dbReference>
<dbReference type="SUPFAM" id="SSF52540">
    <property type="entry name" value="P-loop containing nucleoside triphosphate hydrolases"/>
    <property type="match status" value="1"/>
</dbReference>
<dbReference type="Pfam" id="PF00158">
    <property type="entry name" value="Sigma54_activat"/>
    <property type="match status" value="1"/>
</dbReference>
<protein>
    <submittedName>
        <fullName evidence="11">Two component transcriptional regulator, Fis family</fullName>
    </submittedName>
</protein>
<evidence type="ECO:0000256" key="5">
    <source>
        <dbReference type="ARBA" id="ARBA00023015"/>
    </source>
</evidence>
<dbReference type="InterPro" id="IPR027417">
    <property type="entry name" value="P-loop_NTPase"/>
</dbReference>
<dbReference type="GO" id="GO:0006355">
    <property type="term" value="P:regulation of DNA-templated transcription"/>
    <property type="evidence" value="ECO:0007669"/>
    <property type="project" value="InterPro"/>
</dbReference>
<keyword evidence="2" id="KW-0547">Nucleotide-binding</keyword>
<dbReference type="PROSITE" id="PS00688">
    <property type="entry name" value="SIGMA54_INTERACT_3"/>
    <property type="match status" value="1"/>
</dbReference>
<dbReference type="InterPro" id="IPR025944">
    <property type="entry name" value="Sigma_54_int_dom_CS"/>
</dbReference>
<dbReference type="InterPro" id="IPR009057">
    <property type="entry name" value="Homeodomain-like_sf"/>
</dbReference>
<dbReference type="PANTHER" id="PTHR32071">
    <property type="entry name" value="TRANSCRIPTIONAL REGULATORY PROTEIN"/>
    <property type="match status" value="1"/>
</dbReference>
<dbReference type="FunFam" id="3.40.50.2300:FF:000018">
    <property type="entry name" value="DNA-binding transcriptional regulator NtrC"/>
    <property type="match status" value="1"/>
</dbReference>
<feature type="domain" description="Sigma-54 factor interaction" evidence="9">
    <location>
        <begin position="145"/>
        <end position="374"/>
    </location>
</feature>
<evidence type="ECO:0000256" key="7">
    <source>
        <dbReference type="PROSITE-ProRule" id="PRU00169"/>
    </source>
</evidence>
<dbReference type="InterPro" id="IPR002078">
    <property type="entry name" value="Sigma_54_int"/>
</dbReference>
<dbReference type="AlphaFoldDB" id="A0A8G2C892"/>
<dbReference type="GO" id="GO:0043565">
    <property type="term" value="F:sequence-specific DNA binding"/>
    <property type="evidence" value="ECO:0007669"/>
    <property type="project" value="InterPro"/>
</dbReference>
<reference evidence="11 12" key="1">
    <citation type="submission" date="2016-11" db="EMBL/GenBank/DDBJ databases">
        <authorList>
            <person name="Varghese N."/>
            <person name="Submissions S."/>
        </authorList>
    </citation>
    <scope>NUCLEOTIDE SEQUENCE [LARGE SCALE GENOMIC DNA]</scope>
    <source>
        <strain evidence="11 12">DSM 17919</strain>
    </source>
</reference>
<dbReference type="Gene3D" id="3.40.50.2300">
    <property type="match status" value="1"/>
</dbReference>
<dbReference type="Pfam" id="PF25601">
    <property type="entry name" value="AAA_lid_14"/>
    <property type="match status" value="1"/>
</dbReference>
<feature type="modified residue" description="4-aspartylphosphate" evidence="7">
    <location>
        <position position="55"/>
    </location>
</feature>
<evidence type="ECO:0000256" key="3">
    <source>
        <dbReference type="ARBA" id="ARBA00022840"/>
    </source>
</evidence>
<proteinExistence type="predicted"/>
<evidence type="ECO:0000259" key="10">
    <source>
        <dbReference type="PROSITE" id="PS50110"/>
    </source>
</evidence>
<name>A0A8G2C892_9BACT</name>
<dbReference type="SUPFAM" id="SSF52172">
    <property type="entry name" value="CheY-like"/>
    <property type="match status" value="1"/>
</dbReference>
<keyword evidence="3" id="KW-0067">ATP-binding</keyword>
<dbReference type="FunFam" id="3.40.50.300:FF:000006">
    <property type="entry name" value="DNA-binding transcriptional regulator NtrC"/>
    <property type="match status" value="1"/>
</dbReference>
<dbReference type="EMBL" id="FQZR01000002">
    <property type="protein sequence ID" value="SHI77972.1"/>
    <property type="molecule type" value="Genomic_DNA"/>
</dbReference>
<comment type="caution">
    <text evidence="11">The sequence shown here is derived from an EMBL/GenBank/DDBJ whole genome shotgun (WGS) entry which is preliminary data.</text>
</comment>
<dbReference type="PROSITE" id="PS50045">
    <property type="entry name" value="SIGMA54_INTERACT_4"/>
    <property type="match status" value="1"/>
</dbReference>
<feature type="region of interest" description="Disordered" evidence="8">
    <location>
        <begin position="456"/>
        <end position="490"/>
    </location>
</feature>
<dbReference type="InterPro" id="IPR025662">
    <property type="entry name" value="Sigma_54_int_dom_ATP-bd_1"/>
</dbReference>
<dbReference type="SMART" id="SM00382">
    <property type="entry name" value="AAA"/>
    <property type="match status" value="1"/>
</dbReference>
<dbReference type="InterPro" id="IPR001789">
    <property type="entry name" value="Sig_transdc_resp-reg_receiver"/>
</dbReference>